<keyword evidence="2" id="KW-1185">Reference proteome</keyword>
<gene>
    <name evidence="1" type="ORF">Cba03nite_57410</name>
</gene>
<reference evidence="1 2" key="1">
    <citation type="submission" date="2021-01" db="EMBL/GenBank/DDBJ databases">
        <title>Whole genome shotgun sequence of Catellatospora bangladeshensis NBRC 107357.</title>
        <authorList>
            <person name="Komaki H."/>
            <person name="Tamura T."/>
        </authorList>
    </citation>
    <scope>NUCLEOTIDE SEQUENCE [LARGE SCALE GENOMIC DNA]</scope>
    <source>
        <strain evidence="1 2">NBRC 107357</strain>
    </source>
</reference>
<evidence type="ECO:0000313" key="2">
    <source>
        <dbReference type="Proteomes" id="UP000601223"/>
    </source>
</evidence>
<comment type="caution">
    <text evidence="1">The sequence shown here is derived from an EMBL/GenBank/DDBJ whole genome shotgun (WGS) entry which is preliminary data.</text>
</comment>
<dbReference type="AlphaFoldDB" id="A0A8J3JGC6"/>
<organism evidence="1 2">
    <name type="scientific">Catellatospora bangladeshensis</name>
    <dbReference type="NCBI Taxonomy" id="310355"/>
    <lineage>
        <taxon>Bacteria</taxon>
        <taxon>Bacillati</taxon>
        <taxon>Actinomycetota</taxon>
        <taxon>Actinomycetes</taxon>
        <taxon>Micromonosporales</taxon>
        <taxon>Micromonosporaceae</taxon>
        <taxon>Catellatospora</taxon>
    </lineage>
</organism>
<protein>
    <submittedName>
        <fullName evidence="1">Uncharacterized protein</fullName>
    </submittedName>
</protein>
<dbReference type="Proteomes" id="UP000601223">
    <property type="component" value="Unassembled WGS sequence"/>
</dbReference>
<sequence>MSWDGIVGASLVVDWPRAGRGVQLTLIGPNGRQRIEMIPRGFDLDYPFLTEAIRHYIAHPEHRAAIGTDAELVRLISAVTADRNDRQVEVTGAGT</sequence>
<evidence type="ECO:0000313" key="1">
    <source>
        <dbReference type="EMBL" id="GIF84392.1"/>
    </source>
</evidence>
<accession>A0A8J3JGC6</accession>
<dbReference type="EMBL" id="BONF01000037">
    <property type="protein sequence ID" value="GIF84392.1"/>
    <property type="molecule type" value="Genomic_DNA"/>
</dbReference>
<proteinExistence type="predicted"/>
<name>A0A8J3JGC6_9ACTN</name>